<dbReference type="SUPFAM" id="SSF53474">
    <property type="entry name" value="alpha/beta-Hydrolases"/>
    <property type="match status" value="1"/>
</dbReference>
<proteinExistence type="inferred from homology"/>
<comment type="similarity">
    <text evidence="3 8 10">Belongs to the peptidase S33 family.</text>
</comment>
<feature type="domain" description="AB hydrolase-1" evidence="11">
    <location>
        <begin position="39"/>
        <end position="301"/>
    </location>
</feature>
<sequence>MREPSVAGYEHSTAFESGYLSVGEIHTIYYEQYGKEDGKPVIFLHGGPGGKTTPKNASFFDPAIYRVILLDQRGCGKSTPAADLRENTSHHLVSDVEVLRKHLKIEQWMVFGGSWGSTLSLLYAQMHPQVVESLVLRGIFTVRRSELDWFYKGGISQFRPQEYEAFINHLPEDQRDDPMSAYYKLMTSDDADTRLAAARAWSGMELCASNLYLDEEALKMLEDDVWVLAHSSIEAHYFNHGAWIEDGELLRRENIAKIRHIPTTIVQGRYDLVCTPKTAYDLHKVFPEANLIWIPDAGHSAEEPNTKRELIDVCDQLGKSN</sequence>
<evidence type="ECO:0000313" key="13">
    <source>
        <dbReference type="Proteomes" id="UP000800235"/>
    </source>
</evidence>
<comment type="catalytic activity">
    <reaction evidence="1 8 10">
        <text>Release of N-terminal proline from a peptide.</text>
        <dbReference type="EC" id="3.4.11.5"/>
    </reaction>
</comment>
<dbReference type="GO" id="GO:0006508">
    <property type="term" value="P:proteolysis"/>
    <property type="evidence" value="ECO:0007669"/>
    <property type="project" value="UniProtKB-KW"/>
</dbReference>
<evidence type="ECO:0000256" key="9">
    <source>
        <dbReference type="PIRSR" id="PIRSR006431-1"/>
    </source>
</evidence>
<reference evidence="12" key="1">
    <citation type="journal article" date="2020" name="Stud. Mycol.">
        <title>101 Dothideomycetes genomes: a test case for predicting lifestyles and emergence of pathogens.</title>
        <authorList>
            <person name="Haridas S."/>
            <person name="Albert R."/>
            <person name="Binder M."/>
            <person name="Bloem J."/>
            <person name="Labutti K."/>
            <person name="Salamov A."/>
            <person name="Andreopoulos B."/>
            <person name="Baker S."/>
            <person name="Barry K."/>
            <person name="Bills G."/>
            <person name="Bluhm B."/>
            <person name="Cannon C."/>
            <person name="Castanera R."/>
            <person name="Culley D."/>
            <person name="Daum C."/>
            <person name="Ezra D."/>
            <person name="Gonzalez J."/>
            <person name="Henrissat B."/>
            <person name="Kuo A."/>
            <person name="Liang C."/>
            <person name="Lipzen A."/>
            <person name="Lutzoni F."/>
            <person name="Magnuson J."/>
            <person name="Mondo S."/>
            <person name="Nolan M."/>
            <person name="Ohm R."/>
            <person name="Pangilinan J."/>
            <person name="Park H.-J."/>
            <person name="Ramirez L."/>
            <person name="Alfaro M."/>
            <person name="Sun H."/>
            <person name="Tritt A."/>
            <person name="Yoshinaga Y."/>
            <person name="Zwiers L.-H."/>
            <person name="Turgeon B."/>
            <person name="Goodwin S."/>
            <person name="Spatafora J."/>
            <person name="Crous P."/>
            <person name="Grigoriev I."/>
        </authorList>
    </citation>
    <scope>NUCLEOTIDE SEQUENCE</scope>
    <source>
        <strain evidence="12">CBS 130266</strain>
    </source>
</reference>
<evidence type="ECO:0000256" key="7">
    <source>
        <dbReference type="ARBA" id="ARBA00022801"/>
    </source>
</evidence>
<evidence type="ECO:0000256" key="10">
    <source>
        <dbReference type="RuleBase" id="RU003421"/>
    </source>
</evidence>
<dbReference type="Pfam" id="PF00561">
    <property type="entry name" value="Abhydrolase_1"/>
    <property type="match status" value="1"/>
</dbReference>
<dbReference type="GO" id="GO:0005737">
    <property type="term" value="C:cytoplasm"/>
    <property type="evidence" value="ECO:0007669"/>
    <property type="project" value="UniProtKB-SubCell"/>
</dbReference>
<comment type="subcellular location">
    <subcellularLocation>
        <location evidence="2 8">Cytoplasm</location>
    </subcellularLocation>
</comment>
<keyword evidence="13" id="KW-1185">Reference proteome</keyword>
<organism evidence="12 13">
    <name type="scientific">Tothia fuscella</name>
    <dbReference type="NCBI Taxonomy" id="1048955"/>
    <lineage>
        <taxon>Eukaryota</taxon>
        <taxon>Fungi</taxon>
        <taxon>Dikarya</taxon>
        <taxon>Ascomycota</taxon>
        <taxon>Pezizomycotina</taxon>
        <taxon>Dothideomycetes</taxon>
        <taxon>Pleosporomycetidae</taxon>
        <taxon>Venturiales</taxon>
        <taxon>Cylindrosympodiaceae</taxon>
        <taxon>Tothia</taxon>
    </lineage>
</organism>
<dbReference type="PANTHER" id="PTHR43722">
    <property type="entry name" value="PROLINE IMINOPEPTIDASE"/>
    <property type="match status" value="1"/>
</dbReference>
<evidence type="ECO:0000313" key="12">
    <source>
        <dbReference type="EMBL" id="KAF2430792.1"/>
    </source>
</evidence>
<evidence type="ECO:0000256" key="4">
    <source>
        <dbReference type="ARBA" id="ARBA00022438"/>
    </source>
</evidence>
<evidence type="ECO:0000256" key="5">
    <source>
        <dbReference type="ARBA" id="ARBA00022490"/>
    </source>
</evidence>
<dbReference type="NCBIfam" id="TIGR01249">
    <property type="entry name" value="pro_imino_pep_1"/>
    <property type="match status" value="1"/>
</dbReference>
<dbReference type="InterPro" id="IPR002410">
    <property type="entry name" value="Peptidase_S33"/>
</dbReference>
<dbReference type="InterPro" id="IPR005944">
    <property type="entry name" value="Pro_iminopeptidase"/>
</dbReference>
<dbReference type="PRINTS" id="PR00793">
    <property type="entry name" value="PROAMNOPTASE"/>
</dbReference>
<dbReference type="Proteomes" id="UP000800235">
    <property type="component" value="Unassembled WGS sequence"/>
</dbReference>
<evidence type="ECO:0000259" key="11">
    <source>
        <dbReference type="Pfam" id="PF00561"/>
    </source>
</evidence>
<dbReference type="EC" id="3.4.11.5" evidence="8 10"/>
<dbReference type="GO" id="GO:0004177">
    <property type="term" value="F:aminopeptidase activity"/>
    <property type="evidence" value="ECO:0007669"/>
    <property type="project" value="UniProtKB-UniRule"/>
</dbReference>
<dbReference type="InterPro" id="IPR029058">
    <property type="entry name" value="AB_hydrolase_fold"/>
</dbReference>
<evidence type="ECO:0000256" key="8">
    <source>
        <dbReference type="PIRNR" id="PIRNR006431"/>
    </source>
</evidence>
<keyword evidence="4 8" id="KW-0031">Aminopeptidase</keyword>
<keyword evidence="5 8" id="KW-0963">Cytoplasm</keyword>
<protein>
    <recommendedName>
        <fullName evidence="8 10">Proline iminopeptidase</fullName>
        <shortName evidence="8">PIP</shortName>
        <ecNumber evidence="8 10">3.4.11.5</ecNumber>
    </recommendedName>
    <alternativeName>
        <fullName evidence="8">Prolyl aminopeptidase</fullName>
    </alternativeName>
</protein>
<keyword evidence="6 8" id="KW-0645">Protease</keyword>
<gene>
    <name evidence="12" type="ORF">EJ08DRAFT_697003</name>
</gene>
<name>A0A9P4TZD6_9PEZI</name>
<feature type="active site" description="Nucleophile" evidence="9">
    <location>
        <position position="114"/>
    </location>
</feature>
<evidence type="ECO:0000256" key="1">
    <source>
        <dbReference type="ARBA" id="ARBA00001585"/>
    </source>
</evidence>
<dbReference type="InterPro" id="IPR000073">
    <property type="entry name" value="AB_hydrolase_1"/>
</dbReference>
<evidence type="ECO:0000256" key="3">
    <source>
        <dbReference type="ARBA" id="ARBA00010088"/>
    </source>
</evidence>
<accession>A0A9P4TZD6</accession>
<feature type="active site" description="Proton donor" evidence="9">
    <location>
        <position position="299"/>
    </location>
</feature>
<dbReference type="OrthoDB" id="10249433at2759"/>
<evidence type="ECO:0000256" key="2">
    <source>
        <dbReference type="ARBA" id="ARBA00004496"/>
    </source>
</evidence>
<feature type="active site" evidence="9">
    <location>
        <position position="271"/>
    </location>
</feature>
<keyword evidence="7 8" id="KW-0378">Hydrolase</keyword>
<dbReference type="PANTHER" id="PTHR43722:SF1">
    <property type="entry name" value="PROLINE IMINOPEPTIDASE"/>
    <property type="match status" value="1"/>
</dbReference>
<dbReference type="Gene3D" id="3.40.50.1820">
    <property type="entry name" value="alpha/beta hydrolase"/>
    <property type="match status" value="1"/>
</dbReference>
<evidence type="ECO:0000256" key="6">
    <source>
        <dbReference type="ARBA" id="ARBA00022670"/>
    </source>
</evidence>
<dbReference type="AlphaFoldDB" id="A0A9P4TZD6"/>
<dbReference type="EMBL" id="MU007036">
    <property type="protein sequence ID" value="KAF2430792.1"/>
    <property type="molecule type" value="Genomic_DNA"/>
</dbReference>
<dbReference type="PIRSF" id="PIRSF006431">
    <property type="entry name" value="Pept_S33"/>
    <property type="match status" value="1"/>
</dbReference>
<comment type="caution">
    <text evidence="12">The sequence shown here is derived from an EMBL/GenBank/DDBJ whole genome shotgun (WGS) entry which is preliminary data.</text>
</comment>